<evidence type="ECO:0000256" key="6">
    <source>
        <dbReference type="ARBA" id="ARBA00023065"/>
    </source>
</evidence>
<feature type="signal peptide" evidence="12">
    <location>
        <begin position="1"/>
        <end position="20"/>
    </location>
</feature>
<accession>Q0FT18</accession>
<evidence type="ECO:0000256" key="7">
    <source>
        <dbReference type="ARBA" id="ARBA00023077"/>
    </source>
</evidence>
<dbReference type="HOGENOM" id="CLU_008287_18_5_5"/>
<reference evidence="15 16" key="1">
    <citation type="journal article" date="2010" name="J. Bacteriol.">
        <title>Genome sequences of Pelagibaca bermudensis HTCC2601T and Maritimibacter alkaliphilus HTCC2654T, the type strains of two marine Roseobacter genera.</title>
        <authorList>
            <person name="Thrash J.C."/>
            <person name="Cho J.C."/>
            <person name="Ferriera S."/>
            <person name="Johnson J."/>
            <person name="Vergin K.L."/>
            <person name="Giovannoni S.J."/>
        </authorList>
    </citation>
    <scope>NUCLEOTIDE SEQUENCE [LARGE SCALE GENOMIC DNA]</scope>
    <source>
        <strain evidence="16">DSM 26914 / JCM 13377 / KCTC 12554 / HTCC2601</strain>
    </source>
</reference>
<dbReference type="InterPro" id="IPR000531">
    <property type="entry name" value="Beta-barrel_TonB"/>
</dbReference>
<dbReference type="GO" id="GO:0015889">
    <property type="term" value="P:cobalamin transport"/>
    <property type="evidence" value="ECO:0007669"/>
    <property type="project" value="TreeGrafter"/>
</dbReference>
<keyword evidence="4 10" id="KW-0812">Transmembrane</keyword>
<dbReference type="STRING" id="314265.R2601_21106"/>
<keyword evidence="16" id="KW-1185">Reference proteome</keyword>
<evidence type="ECO:0000259" key="14">
    <source>
        <dbReference type="Pfam" id="PF07715"/>
    </source>
</evidence>
<keyword evidence="2 10" id="KW-0813">Transport</keyword>
<evidence type="ECO:0000256" key="10">
    <source>
        <dbReference type="PROSITE-ProRule" id="PRU01360"/>
    </source>
</evidence>
<evidence type="ECO:0000256" key="1">
    <source>
        <dbReference type="ARBA" id="ARBA00004571"/>
    </source>
</evidence>
<dbReference type="Gene3D" id="2.170.130.10">
    <property type="entry name" value="TonB-dependent receptor, plug domain"/>
    <property type="match status" value="1"/>
</dbReference>
<evidence type="ECO:0000256" key="9">
    <source>
        <dbReference type="ARBA" id="ARBA00023237"/>
    </source>
</evidence>
<keyword evidence="6" id="KW-0406">Ion transport</keyword>
<evidence type="ECO:0000256" key="2">
    <source>
        <dbReference type="ARBA" id="ARBA00022448"/>
    </source>
</evidence>
<evidence type="ECO:0000256" key="8">
    <source>
        <dbReference type="ARBA" id="ARBA00023136"/>
    </source>
</evidence>
<comment type="similarity">
    <text evidence="10 11">Belongs to the TonB-dependent receptor family.</text>
</comment>
<dbReference type="InterPro" id="IPR036942">
    <property type="entry name" value="Beta-barrel_TonB_sf"/>
</dbReference>
<evidence type="ECO:0000259" key="13">
    <source>
        <dbReference type="Pfam" id="PF00593"/>
    </source>
</evidence>
<keyword evidence="8 10" id="KW-0472">Membrane</keyword>
<keyword evidence="3 10" id="KW-1134">Transmembrane beta strand</keyword>
<dbReference type="eggNOG" id="COG4206">
    <property type="taxonomic scope" value="Bacteria"/>
</dbReference>
<dbReference type="AlphaFoldDB" id="Q0FT18"/>
<dbReference type="OrthoDB" id="9760333at2"/>
<keyword evidence="7 11" id="KW-0798">TonB box</keyword>
<dbReference type="InterPro" id="IPR037066">
    <property type="entry name" value="Plug_dom_sf"/>
</dbReference>
<dbReference type="RefSeq" id="WP_007799151.1">
    <property type="nucleotide sequence ID" value="NZ_DS022276.1"/>
</dbReference>
<comment type="caution">
    <text evidence="15">The sequence shown here is derived from an EMBL/GenBank/DDBJ whole genome shotgun (WGS) entry which is preliminary data.</text>
</comment>
<dbReference type="Pfam" id="PF07715">
    <property type="entry name" value="Plug"/>
    <property type="match status" value="1"/>
</dbReference>
<feature type="domain" description="TonB-dependent receptor plug" evidence="14">
    <location>
        <begin position="44"/>
        <end position="150"/>
    </location>
</feature>
<feature type="chain" id="PRO_5004171964" evidence="12">
    <location>
        <begin position="21"/>
        <end position="620"/>
    </location>
</feature>
<protein>
    <submittedName>
        <fullName evidence="15">Putative TonB dependent Vitamin B12 outer membrane receptor</fullName>
    </submittedName>
</protein>
<dbReference type="PROSITE" id="PS52016">
    <property type="entry name" value="TONB_DEPENDENT_REC_3"/>
    <property type="match status" value="1"/>
</dbReference>
<dbReference type="SUPFAM" id="SSF56935">
    <property type="entry name" value="Porins"/>
    <property type="match status" value="1"/>
</dbReference>
<evidence type="ECO:0000256" key="11">
    <source>
        <dbReference type="RuleBase" id="RU003357"/>
    </source>
</evidence>
<dbReference type="EMBL" id="AATQ01000007">
    <property type="protein sequence ID" value="EAU47351.1"/>
    <property type="molecule type" value="Genomic_DNA"/>
</dbReference>
<evidence type="ECO:0000256" key="3">
    <source>
        <dbReference type="ARBA" id="ARBA00022452"/>
    </source>
</evidence>
<dbReference type="PANTHER" id="PTHR30069">
    <property type="entry name" value="TONB-DEPENDENT OUTER MEMBRANE RECEPTOR"/>
    <property type="match status" value="1"/>
</dbReference>
<dbReference type="InterPro" id="IPR012910">
    <property type="entry name" value="Plug_dom"/>
</dbReference>
<dbReference type="Proteomes" id="UP000006230">
    <property type="component" value="Unassembled WGS sequence"/>
</dbReference>
<keyword evidence="15" id="KW-0675">Receptor</keyword>
<proteinExistence type="inferred from homology"/>
<comment type="subcellular location">
    <subcellularLocation>
        <location evidence="1 10">Cell outer membrane</location>
        <topology evidence="1 10">Multi-pass membrane protein</topology>
    </subcellularLocation>
</comment>
<feature type="domain" description="TonB-dependent receptor-like beta-barrel" evidence="13">
    <location>
        <begin position="226"/>
        <end position="594"/>
    </location>
</feature>
<evidence type="ECO:0000256" key="12">
    <source>
        <dbReference type="SAM" id="SignalP"/>
    </source>
</evidence>
<dbReference type="InterPro" id="IPR039426">
    <property type="entry name" value="TonB-dep_rcpt-like"/>
</dbReference>
<evidence type="ECO:0000313" key="16">
    <source>
        <dbReference type="Proteomes" id="UP000006230"/>
    </source>
</evidence>
<evidence type="ECO:0000256" key="4">
    <source>
        <dbReference type="ARBA" id="ARBA00022692"/>
    </source>
</evidence>
<gene>
    <name evidence="15" type="ORF">R2601_21106</name>
</gene>
<dbReference type="Gene3D" id="2.40.170.20">
    <property type="entry name" value="TonB-dependent receptor, beta-barrel domain"/>
    <property type="match status" value="1"/>
</dbReference>
<organism evidence="15 16">
    <name type="scientific">Salipiger bermudensis (strain DSM 26914 / JCM 13377 / KCTC 12554 / HTCC2601)</name>
    <name type="common">Pelagibaca bermudensis</name>
    <dbReference type="NCBI Taxonomy" id="314265"/>
    <lineage>
        <taxon>Bacteria</taxon>
        <taxon>Pseudomonadati</taxon>
        <taxon>Pseudomonadota</taxon>
        <taxon>Alphaproteobacteria</taxon>
        <taxon>Rhodobacterales</taxon>
        <taxon>Roseobacteraceae</taxon>
        <taxon>Salipiger</taxon>
    </lineage>
</organism>
<dbReference type="PANTHER" id="PTHR30069:SF53">
    <property type="entry name" value="COLICIN I RECEPTOR-RELATED"/>
    <property type="match status" value="1"/>
</dbReference>
<sequence>MKHVLTSASVLALSTTPLLAQDAEYYQLPTLTLYANSTPFELGRTGTSVSVLTERDLDDSPETTLADTLDTLPGVNVVTNGGPGTSSAVSIRGLPSYYAPVYINGIEVTDSSSTQSSFNFGNILPGGVSRVEVLKGAQSALYGADAVAGIVAIDLARAPEEPGQTTKVGAEAGTYNTKSAALSYGAATERAGVAFSATRFVTDGFSAVEADDYDEDDGFAATQLAFDSYFQATPDLRVGLSGFRFDAEGDYDSNDWTAPESGTTDTESYGLRAYAQLQTGAVAHELAYSRYQIDRDTDAAGWSDSFGSTRDKWTYSGTWEFAAGRSLSFGADHSLEEADFSAPVYDAFFSRVGTAENSESIDNTGAYAELAWAFTPDVDAVVTVRHDDHSEFGGEWSGRATVSWRATEALTLRGALAKGYRAPSLYELYSPSYGNDGLEPETSRGGEIGADYAFANGATLGATWFYTEIDDLIQYEGTGYAQVSGTSVSKGLELAGSVPLGDRFTLSGSYTYTDARDDDDDPLARVPRYDLAMRLDADITDQLRAGLSVVHKADYAETWGVTVQDESDDHTVVNAQASYDFGNGFEGYVRIENLFDEDYQIVPDYQTTGRAYYAGIRARF</sequence>
<evidence type="ECO:0000256" key="5">
    <source>
        <dbReference type="ARBA" id="ARBA00022729"/>
    </source>
</evidence>
<evidence type="ECO:0000313" key="15">
    <source>
        <dbReference type="EMBL" id="EAU47351.1"/>
    </source>
</evidence>
<name>Q0FT18_SALBH</name>
<keyword evidence="9 10" id="KW-0998">Cell outer membrane</keyword>
<dbReference type="GO" id="GO:0006811">
    <property type="term" value="P:monoatomic ion transport"/>
    <property type="evidence" value="ECO:0007669"/>
    <property type="project" value="UniProtKB-KW"/>
</dbReference>
<keyword evidence="5 12" id="KW-0732">Signal</keyword>
<dbReference type="GO" id="GO:0009279">
    <property type="term" value="C:cell outer membrane"/>
    <property type="evidence" value="ECO:0007669"/>
    <property type="project" value="UniProtKB-SubCell"/>
</dbReference>
<dbReference type="Pfam" id="PF00593">
    <property type="entry name" value="TonB_dep_Rec_b-barrel"/>
    <property type="match status" value="1"/>
</dbReference>
<dbReference type="CDD" id="cd01347">
    <property type="entry name" value="ligand_gated_channel"/>
    <property type="match status" value="1"/>
</dbReference>